<gene>
    <name evidence="2" type="ordered locus">Emtol_2260</name>
</gene>
<reference evidence="2 3" key="1">
    <citation type="submission" date="2011-07" db="EMBL/GenBank/DDBJ databases">
        <title>The complete genome of chromosome of Emticicia oligotrophica DSM 17448.</title>
        <authorList>
            <consortium name="US DOE Joint Genome Institute (JGI-PGF)"/>
            <person name="Lucas S."/>
            <person name="Han J."/>
            <person name="Lapidus A."/>
            <person name="Bruce D."/>
            <person name="Goodwin L."/>
            <person name="Pitluck S."/>
            <person name="Peters L."/>
            <person name="Kyrpides N."/>
            <person name="Mavromatis K."/>
            <person name="Ivanova N."/>
            <person name="Ovchinnikova G."/>
            <person name="Teshima H."/>
            <person name="Detter J.C."/>
            <person name="Tapia R."/>
            <person name="Han C."/>
            <person name="Land M."/>
            <person name="Hauser L."/>
            <person name="Markowitz V."/>
            <person name="Cheng J.-F."/>
            <person name="Hugenholtz P."/>
            <person name="Woyke T."/>
            <person name="Wu D."/>
            <person name="Tindall B."/>
            <person name="Pomrenke H."/>
            <person name="Brambilla E."/>
            <person name="Klenk H.-P."/>
            <person name="Eisen J.A."/>
        </authorList>
    </citation>
    <scope>NUCLEOTIDE SEQUENCE [LARGE SCALE GENOMIC DNA]</scope>
    <source>
        <strain evidence="2 3">DSM 17448</strain>
    </source>
</reference>
<dbReference type="InterPro" id="IPR048469">
    <property type="entry name" value="YchJ-like_M"/>
</dbReference>
<feature type="domain" description="YchJ-like middle NTF2-like" evidence="1">
    <location>
        <begin position="26"/>
        <end position="126"/>
    </location>
</feature>
<dbReference type="NCBIfam" id="NF002486">
    <property type="entry name" value="PRK01752.1"/>
    <property type="match status" value="1"/>
</dbReference>
<dbReference type="PANTHER" id="PTHR33747">
    <property type="entry name" value="UPF0225 PROTEIN SCO1677"/>
    <property type="match status" value="1"/>
</dbReference>
<dbReference type="SUPFAM" id="SSF54427">
    <property type="entry name" value="NTF2-like"/>
    <property type="match status" value="1"/>
</dbReference>
<dbReference type="InterPro" id="IPR004027">
    <property type="entry name" value="SEC_C_motif"/>
</dbReference>
<keyword evidence="3" id="KW-1185">Reference proteome</keyword>
<protein>
    <submittedName>
        <fullName evidence="2">SEC-C motif domain protein</fullName>
    </submittedName>
</protein>
<dbReference type="NCBIfam" id="NF002449">
    <property type="entry name" value="PRK01617.1"/>
    <property type="match status" value="1"/>
</dbReference>
<dbReference type="Proteomes" id="UP000002875">
    <property type="component" value="Chromosome"/>
</dbReference>
<dbReference type="InterPro" id="IPR032710">
    <property type="entry name" value="NTF2-like_dom_sf"/>
</dbReference>
<dbReference type="RefSeq" id="WP_015029095.1">
    <property type="nucleotide sequence ID" value="NC_018748.1"/>
</dbReference>
<dbReference type="Gene3D" id="3.10.450.50">
    <property type="match status" value="1"/>
</dbReference>
<dbReference type="PANTHER" id="PTHR33747:SF1">
    <property type="entry name" value="ADENYLATE CYCLASE-ASSOCIATED CAP C-TERMINAL DOMAIN-CONTAINING PROTEIN"/>
    <property type="match status" value="1"/>
</dbReference>
<sequence>MCHCGENRPFSECCEPIINGQKKAETAEQLMRSRYSAYVVVNTKYLIETTYPSQQKNFDEADIRAWAVANQWQKLEVIASQKGKPSDELGEVEFKASYLDEVGTLRTHHEKSTFVQENGRWYYLSGVIGGTKPLLSTQNRNDLCACGSGKKYKKCCGK</sequence>
<dbReference type="Pfam" id="PF17775">
    <property type="entry name" value="YchJ_M-like"/>
    <property type="match status" value="1"/>
</dbReference>
<evidence type="ECO:0000259" key="1">
    <source>
        <dbReference type="Pfam" id="PF17775"/>
    </source>
</evidence>
<accession>A0ABM5N243</accession>
<dbReference type="EMBL" id="CP002961">
    <property type="protein sequence ID" value="AFK03398.1"/>
    <property type="molecule type" value="Genomic_DNA"/>
</dbReference>
<dbReference type="Pfam" id="PF02810">
    <property type="entry name" value="SEC-C"/>
    <property type="match status" value="1"/>
</dbReference>
<name>A0ABM5N243_EMTOG</name>
<evidence type="ECO:0000313" key="2">
    <source>
        <dbReference type="EMBL" id="AFK03398.1"/>
    </source>
</evidence>
<evidence type="ECO:0000313" key="3">
    <source>
        <dbReference type="Proteomes" id="UP000002875"/>
    </source>
</evidence>
<dbReference type="SUPFAM" id="SSF103642">
    <property type="entry name" value="Sec-C motif"/>
    <property type="match status" value="1"/>
</dbReference>
<organism evidence="2 3">
    <name type="scientific">Emticicia oligotrophica (strain DSM 17448 / CIP 109782 / MTCC 6937 / GPTSA100-15)</name>
    <dbReference type="NCBI Taxonomy" id="929562"/>
    <lineage>
        <taxon>Bacteria</taxon>
        <taxon>Pseudomonadati</taxon>
        <taxon>Bacteroidota</taxon>
        <taxon>Cytophagia</taxon>
        <taxon>Cytophagales</taxon>
        <taxon>Leadbetterellaceae</taxon>
        <taxon>Emticicia</taxon>
    </lineage>
</organism>
<proteinExistence type="predicted"/>